<evidence type="ECO:0000256" key="2">
    <source>
        <dbReference type="ARBA" id="ARBA00023134"/>
    </source>
</evidence>
<dbReference type="Pfam" id="PF00071">
    <property type="entry name" value="Ras"/>
    <property type="match status" value="1"/>
</dbReference>
<dbReference type="SMART" id="SM00176">
    <property type="entry name" value="RAN"/>
    <property type="match status" value="1"/>
</dbReference>
<reference evidence="3" key="1">
    <citation type="submission" date="2022-08" db="EMBL/GenBank/DDBJ databases">
        <title>Novel sulphate-reducing endosymbionts in the free-living metamonad Anaeramoeba.</title>
        <authorList>
            <person name="Jerlstrom-Hultqvist J."/>
            <person name="Cepicka I."/>
            <person name="Gallot-Lavallee L."/>
            <person name="Salas-Leiva D."/>
            <person name="Curtis B.A."/>
            <person name="Zahonova K."/>
            <person name="Pipaliya S."/>
            <person name="Dacks J."/>
            <person name="Roger A.J."/>
        </authorList>
    </citation>
    <scope>NUCLEOTIDE SEQUENCE</scope>
    <source>
        <strain evidence="3">Busselton2</strain>
    </source>
</reference>
<evidence type="ECO:0000313" key="3">
    <source>
        <dbReference type="EMBL" id="KAJ3444526.1"/>
    </source>
</evidence>
<protein>
    <submittedName>
        <fullName evidence="3">Ras-related protein rab-5c</fullName>
    </submittedName>
</protein>
<proteinExistence type="predicted"/>
<accession>A0AAV7ZRA3</accession>
<dbReference type="Gene3D" id="3.40.50.300">
    <property type="entry name" value="P-loop containing nucleotide triphosphate hydrolases"/>
    <property type="match status" value="1"/>
</dbReference>
<name>A0AAV7ZRA3_9EUKA</name>
<dbReference type="SMART" id="SM00175">
    <property type="entry name" value="RAB"/>
    <property type="match status" value="1"/>
</dbReference>
<dbReference type="GO" id="GO:0003924">
    <property type="term" value="F:GTPase activity"/>
    <property type="evidence" value="ECO:0007669"/>
    <property type="project" value="InterPro"/>
</dbReference>
<evidence type="ECO:0000256" key="1">
    <source>
        <dbReference type="ARBA" id="ARBA00022741"/>
    </source>
</evidence>
<dbReference type="NCBIfam" id="TIGR00231">
    <property type="entry name" value="small_GTP"/>
    <property type="match status" value="1"/>
</dbReference>
<dbReference type="PROSITE" id="PS51417">
    <property type="entry name" value="ARF"/>
    <property type="match status" value="1"/>
</dbReference>
<dbReference type="PANTHER" id="PTHR47977">
    <property type="entry name" value="RAS-RELATED PROTEIN RAB"/>
    <property type="match status" value="1"/>
</dbReference>
<dbReference type="InterPro" id="IPR027417">
    <property type="entry name" value="P-loop_NTPase"/>
</dbReference>
<organism evidence="3 4">
    <name type="scientific">Anaeramoeba flamelloides</name>
    <dbReference type="NCBI Taxonomy" id="1746091"/>
    <lineage>
        <taxon>Eukaryota</taxon>
        <taxon>Metamonada</taxon>
        <taxon>Anaeramoebidae</taxon>
        <taxon>Anaeramoeba</taxon>
    </lineage>
</organism>
<evidence type="ECO:0000313" key="4">
    <source>
        <dbReference type="Proteomes" id="UP001146793"/>
    </source>
</evidence>
<dbReference type="PROSITE" id="PS51421">
    <property type="entry name" value="RAS"/>
    <property type="match status" value="1"/>
</dbReference>
<keyword evidence="1" id="KW-0547">Nucleotide-binding</keyword>
<dbReference type="SMART" id="SM00174">
    <property type="entry name" value="RHO"/>
    <property type="match status" value="1"/>
</dbReference>
<keyword evidence="2" id="KW-0342">GTP-binding</keyword>
<comment type="caution">
    <text evidence="3">The sequence shown here is derived from an EMBL/GenBank/DDBJ whole genome shotgun (WGS) entry which is preliminary data.</text>
</comment>
<dbReference type="GO" id="GO:0005525">
    <property type="term" value="F:GTP binding"/>
    <property type="evidence" value="ECO:0007669"/>
    <property type="project" value="UniProtKB-KW"/>
</dbReference>
<dbReference type="SUPFAM" id="SSF52540">
    <property type="entry name" value="P-loop containing nucleoside triphosphate hydrolases"/>
    <property type="match status" value="1"/>
</dbReference>
<dbReference type="Proteomes" id="UP001146793">
    <property type="component" value="Unassembled WGS sequence"/>
</dbReference>
<dbReference type="EMBL" id="JANTQA010000023">
    <property type="protein sequence ID" value="KAJ3444526.1"/>
    <property type="molecule type" value="Genomic_DNA"/>
</dbReference>
<dbReference type="InterPro" id="IPR001806">
    <property type="entry name" value="Small_GTPase"/>
</dbReference>
<dbReference type="FunFam" id="3.40.50.300:FF:000808">
    <property type="entry name" value="Small GTP-binding protein, putative"/>
    <property type="match status" value="1"/>
</dbReference>
<dbReference type="PRINTS" id="PR00449">
    <property type="entry name" value="RASTRNSFRMNG"/>
</dbReference>
<dbReference type="SMART" id="SM00177">
    <property type="entry name" value="ARF"/>
    <property type="match status" value="1"/>
</dbReference>
<gene>
    <name evidence="3" type="ORF">M0812_10383</name>
</gene>
<dbReference type="AlphaFoldDB" id="A0AAV7ZRA3"/>
<dbReference type="SMART" id="SM00173">
    <property type="entry name" value="RAS"/>
    <property type="match status" value="1"/>
</dbReference>
<dbReference type="InterPro" id="IPR050227">
    <property type="entry name" value="Rab"/>
</dbReference>
<dbReference type="PROSITE" id="PS51419">
    <property type="entry name" value="RAB"/>
    <property type="match status" value="1"/>
</dbReference>
<sequence length="207" mass="23296">MSSVIPTISFKIVVLGESAVGKTSVLNRYATNKFYQKIEPTIGSTNFQKTINQLDYKIKLLIWDTAGQERFHSLAQMYYRGAKGALVIYDVQNVDSFERAKEWVEELRKQGDPNVQIALVANKIDLPDHMVDKNDAIKYAKENQLLFKETSAKTGEGVTEAFISLAKSIPLEIGESSTNFPNSNDEDFLFLRNGDEKQKKNSKDGCC</sequence>
<dbReference type="PROSITE" id="PS51420">
    <property type="entry name" value="RHO"/>
    <property type="match status" value="1"/>
</dbReference>
<dbReference type="InterPro" id="IPR005225">
    <property type="entry name" value="Small_GTP-bd"/>
</dbReference>